<evidence type="ECO:0000313" key="2">
    <source>
        <dbReference type="EMBL" id="KAK9806150.1"/>
    </source>
</evidence>
<name>A0AAW1PCX8_9CHLO</name>
<gene>
    <name evidence="2" type="ORF">WJX72_003274</name>
</gene>
<organism evidence="2 3">
    <name type="scientific">[Myrmecia] bisecta</name>
    <dbReference type="NCBI Taxonomy" id="41462"/>
    <lineage>
        <taxon>Eukaryota</taxon>
        <taxon>Viridiplantae</taxon>
        <taxon>Chlorophyta</taxon>
        <taxon>core chlorophytes</taxon>
        <taxon>Trebouxiophyceae</taxon>
        <taxon>Trebouxiales</taxon>
        <taxon>Trebouxiaceae</taxon>
        <taxon>Myrmecia</taxon>
    </lineage>
</organism>
<evidence type="ECO:0000256" key="1">
    <source>
        <dbReference type="SAM" id="MobiDB-lite"/>
    </source>
</evidence>
<keyword evidence="3" id="KW-1185">Reference proteome</keyword>
<sequence>MDPTEAMALTFDMLTISRIDKSDPKRAKAAALEALIAQAVDAALKDGMLTGDASALKKDVCTALQYLAGSLLVQGQVKTESGTLTPYVSLKKAFAASQSSGSQATAEHSRDLSSEDVSGDSGRSKRRTAASESTQAAMGKAAVISEAYTELGIAAQAPLKKGQLAKLPAADVRKLYDYLQLNVVQDTNGNELDFGEAFLEIKHGHTGVPTAQDLKDAIWKFLASDI</sequence>
<comment type="caution">
    <text evidence="2">The sequence shown here is derived from an EMBL/GenBank/DDBJ whole genome shotgun (WGS) entry which is preliminary data.</text>
</comment>
<proteinExistence type="predicted"/>
<evidence type="ECO:0000313" key="3">
    <source>
        <dbReference type="Proteomes" id="UP001489004"/>
    </source>
</evidence>
<reference evidence="2 3" key="1">
    <citation type="journal article" date="2024" name="Nat. Commun.">
        <title>Phylogenomics reveals the evolutionary origins of lichenization in chlorophyte algae.</title>
        <authorList>
            <person name="Puginier C."/>
            <person name="Libourel C."/>
            <person name="Otte J."/>
            <person name="Skaloud P."/>
            <person name="Haon M."/>
            <person name="Grisel S."/>
            <person name="Petersen M."/>
            <person name="Berrin J.G."/>
            <person name="Delaux P.M."/>
            <person name="Dal Grande F."/>
            <person name="Keller J."/>
        </authorList>
    </citation>
    <scope>NUCLEOTIDE SEQUENCE [LARGE SCALE GENOMIC DNA]</scope>
    <source>
        <strain evidence="2 3">SAG 2043</strain>
    </source>
</reference>
<dbReference type="AlphaFoldDB" id="A0AAW1PCX8"/>
<dbReference type="EMBL" id="JALJOR010000014">
    <property type="protein sequence ID" value="KAK9806150.1"/>
    <property type="molecule type" value="Genomic_DNA"/>
</dbReference>
<dbReference type="Proteomes" id="UP001489004">
    <property type="component" value="Unassembled WGS sequence"/>
</dbReference>
<accession>A0AAW1PCX8</accession>
<feature type="region of interest" description="Disordered" evidence="1">
    <location>
        <begin position="99"/>
        <end position="133"/>
    </location>
</feature>
<protein>
    <submittedName>
        <fullName evidence="2">Uncharacterized protein</fullName>
    </submittedName>
</protein>